<evidence type="ECO:0000256" key="1">
    <source>
        <dbReference type="SAM" id="MobiDB-lite"/>
    </source>
</evidence>
<feature type="compositionally biased region" description="Basic residues" evidence="1">
    <location>
        <begin position="156"/>
        <end position="166"/>
    </location>
</feature>
<feature type="compositionally biased region" description="Basic residues" evidence="1">
    <location>
        <begin position="105"/>
        <end position="114"/>
    </location>
</feature>
<name>A0AAE1VGE2_9SOLA</name>
<protein>
    <submittedName>
        <fullName evidence="2">Uncharacterized protein</fullName>
    </submittedName>
</protein>
<evidence type="ECO:0000313" key="3">
    <source>
        <dbReference type="Proteomes" id="UP001291623"/>
    </source>
</evidence>
<evidence type="ECO:0000313" key="2">
    <source>
        <dbReference type="EMBL" id="KAK4362621.1"/>
    </source>
</evidence>
<accession>A0AAE1VGE2</accession>
<comment type="caution">
    <text evidence="2">The sequence shown here is derived from an EMBL/GenBank/DDBJ whole genome shotgun (WGS) entry which is preliminary data.</text>
</comment>
<feature type="compositionally biased region" description="Basic and acidic residues" evidence="1">
    <location>
        <begin position="94"/>
        <end position="104"/>
    </location>
</feature>
<dbReference type="AlphaFoldDB" id="A0AAE1VGE2"/>
<gene>
    <name evidence="2" type="ORF">RND71_017862</name>
</gene>
<feature type="region of interest" description="Disordered" evidence="1">
    <location>
        <begin position="152"/>
        <end position="171"/>
    </location>
</feature>
<sequence>MVLGDEKEGMQLKLEKKSKKCNKHAATSALGVTAADVKAEEGDFSFDEEKLAVSETRKERDKEAMETKAAGENDVCDIKRKKKRGGKCSGKSNKNSDEGAVKSVEKKKKNKLKKSSLDEPLDTSASALASASETRDSDKVVETLGEVSGGNTVDKIKRKKKSKKNTKTAATNGVGVTNTDVKAKSDDCDIKREKKKNMENILGSPVKTAMRLL</sequence>
<feature type="compositionally biased region" description="Basic and acidic residues" evidence="1">
    <location>
        <begin position="52"/>
        <end position="71"/>
    </location>
</feature>
<dbReference type="EMBL" id="JAVYJV010000009">
    <property type="protein sequence ID" value="KAK4362621.1"/>
    <property type="molecule type" value="Genomic_DNA"/>
</dbReference>
<proteinExistence type="predicted"/>
<keyword evidence="3" id="KW-1185">Reference proteome</keyword>
<dbReference type="Proteomes" id="UP001291623">
    <property type="component" value="Unassembled WGS sequence"/>
</dbReference>
<feature type="region of interest" description="Disordered" evidence="1">
    <location>
        <begin position="52"/>
        <end position="139"/>
    </location>
</feature>
<organism evidence="2 3">
    <name type="scientific">Anisodus tanguticus</name>
    <dbReference type="NCBI Taxonomy" id="243964"/>
    <lineage>
        <taxon>Eukaryota</taxon>
        <taxon>Viridiplantae</taxon>
        <taxon>Streptophyta</taxon>
        <taxon>Embryophyta</taxon>
        <taxon>Tracheophyta</taxon>
        <taxon>Spermatophyta</taxon>
        <taxon>Magnoliopsida</taxon>
        <taxon>eudicotyledons</taxon>
        <taxon>Gunneridae</taxon>
        <taxon>Pentapetalae</taxon>
        <taxon>asterids</taxon>
        <taxon>lamiids</taxon>
        <taxon>Solanales</taxon>
        <taxon>Solanaceae</taxon>
        <taxon>Solanoideae</taxon>
        <taxon>Hyoscyameae</taxon>
        <taxon>Anisodus</taxon>
    </lineage>
</organism>
<reference evidence="2" key="1">
    <citation type="submission" date="2023-12" db="EMBL/GenBank/DDBJ databases">
        <title>Genome assembly of Anisodus tanguticus.</title>
        <authorList>
            <person name="Wang Y.-J."/>
        </authorList>
    </citation>
    <scope>NUCLEOTIDE SEQUENCE</scope>
    <source>
        <strain evidence="2">KB-2021</strain>
        <tissue evidence="2">Leaf</tissue>
    </source>
</reference>